<dbReference type="EMBL" id="GBXM01039365">
    <property type="protein sequence ID" value="JAH69212.1"/>
    <property type="molecule type" value="Transcribed_RNA"/>
</dbReference>
<organism evidence="1">
    <name type="scientific">Anguilla anguilla</name>
    <name type="common">European freshwater eel</name>
    <name type="synonym">Muraena anguilla</name>
    <dbReference type="NCBI Taxonomy" id="7936"/>
    <lineage>
        <taxon>Eukaryota</taxon>
        <taxon>Metazoa</taxon>
        <taxon>Chordata</taxon>
        <taxon>Craniata</taxon>
        <taxon>Vertebrata</taxon>
        <taxon>Euteleostomi</taxon>
        <taxon>Actinopterygii</taxon>
        <taxon>Neopterygii</taxon>
        <taxon>Teleostei</taxon>
        <taxon>Anguilliformes</taxon>
        <taxon>Anguillidae</taxon>
        <taxon>Anguilla</taxon>
    </lineage>
</organism>
<evidence type="ECO:0000313" key="1">
    <source>
        <dbReference type="EMBL" id="JAH69212.1"/>
    </source>
</evidence>
<protein>
    <submittedName>
        <fullName evidence="1">Uncharacterized protein</fullName>
    </submittedName>
</protein>
<proteinExistence type="predicted"/>
<dbReference type="AlphaFoldDB" id="A0A0E9UTQ7"/>
<accession>A0A0E9UTQ7</accession>
<name>A0A0E9UTQ7_ANGAN</name>
<reference evidence="1" key="1">
    <citation type="submission" date="2014-11" db="EMBL/GenBank/DDBJ databases">
        <authorList>
            <person name="Amaro Gonzalez C."/>
        </authorList>
    </citation>
    <scope>NUCLEOTIDE SEQUENCE</scope>
</reference>
<reference evidence="1" key="2">
    <citation type="journal article" date="2015" name="Fish Shellfish Immunol.">
        <title>Early steps in the European eel (Anguilla anguilla)-Vibrio vulnificus interaction in the gills: Role of the RtxA13 toxin.</title>
        <authorList>
            <person name="Callol A."/>
            <person name="Pajuelo D."/>
            <person name="Ebbesson L."/>
            <person name="Teles M."/>
            <person name="MacKenzie S."/>
            <person name="Amaro C."/>
        </authorList>
    </citation>
    <scope>NUCLEOTIDE SEQUENCE</scope>
</reference>
<sequence length="35" mass="4081">MHIVYVSHHSSEHSFQNSEIRLCSILALPIHSFFL</sequence>